<comment type="caution">
    <text evidence="1">The sequence shown here is derived from an EMBL/GenBank/DDBJ whole genome shotgun (WGS) entry which is preliminary data.</text>
</comment>
<proteinExistence type="predicted"/>
<keyword evidence="2" id="KW-1185">Reference proteome</keyword>
<name>A0AAP0PKR9_9MAGN</name>
<accession>A0AAP0PKR9</accession>
<reference evidence="1 2" key="1">
    <citation type="submission" date="2024-01" db="EMBL/GenBank/DDBJ databases">
        <title>Genome assemblies of Stephania.</title>
        <authorList>
            <person name="Yang L."/>
        </authorList>
    </citation>
    <scope>NUCLEOTIDE SEQUENCE [LARGE SCALE GENOMIC DNA]</scope>
    <source>
        <strain evidence="1">JXDWG</strain>
        <tissue evidence="1">Leaf</tissue>
    </source>
</reference>
<protein>
    <submittedName>
        <fullName evidence="1">Uncharacterized protein</fullName>
    </submittedName>
</protein>
<dbReference type="AlphaFoldDB" id="A0AAP0PKR9"/>
<gene>
    <name evidence="1" type="ORF">Scep_007115</name>
</gene>
<dbReference type="Proteomes" id="UP001419268">
    <property type="component" value="Unassembled WGS sequence"/>
</dbReference>
<evidence type="ECO:0000313" key="2">
    <source>
        <dbReference type="Proteomes" id="UP001419268"/>
    </source>
</evidence>
<organism evidence="1 2">
    <name type="scientific">Stephania cephalantha</name>
    <dbReference type="NCBI Taxonomy" id="152367"/>
    <lineage>
        <taxon>Eukaryota</taxon>
        <taxon>Viridiplantae</taxon>
        <taxon>Streptophyta</taxon>
        <taxon>Embryophyta</taxon>
        <taxon>Tracheophyta</taxon>
        <taxon>Spermatophyta</taxon>
        <taxon>Magnoliopsida</taxon>
        <taxon>Ranunculales</taxon>
        <taxon>Menispermaceae</taxon>
        <taxon>Menispermoideae</taxon>
        <taxon>Cissampelideae</taxon>
        <taxon>Stephania</taxon>
    </lineage>
</organism>
<sequence length="78" mass="8446">MRSPGMMSDLSIDLERRRLEGKGQGNWAEGSQSVGPMTTTISIEHCSHVPTLPALVRLVLPTFQSQQILGGKGQDAQI</sequence>
<dbReference type="EMBL" id="JBBNAG010000003">
    <property type="protein sequence ID" value="KAK9148358.1"/>
    <property type="molecule type" value="Genomic_DNA"/>
</dbReference>
<evidence type="ECO:0000313" key="1">
    <source>
        <dbReference type="EMBL" id="KAK9148358.1"/>
    </source>
</evidence>